<dbReference type="RefSeq" id="XP_041768711.1">
    <property type="nucleotide sequence ID" value="XM_041912777.1"/>
</dbReference>
<evidence type="ECO:0000256" key="2">
    <source>
        <dbReference type="ARBA" id="ARBA00023157"/>
    </source>
</evidence>
<dbReference type="GO" id="GO:0030414">
    <property type="term" value="F:peptidase inhibitor activity"/>
    <property type="evidence" value="ECO:0007669"/>
    <property type="project" value="UniProtKB-KW"/>
</dbReference>
<accession>A0A182UP74</accession>
<dbReference type="AlphaFoldDB" id="A0A182UP74"/>
<keyword evidence="1" id="KW-0646">Protease inhibitor</keyword>
<evidence type="ECO:0000313" key="5">
    <source>
        <dbReference type="EnsemblMetazoa" id="AMEM001269-PA"/>
    </source>
</evidence>
<feature type="signal peptide" evidence="3">
    <location>
        <begin position="1"/>
        <end position="22"/>
    </location>
</feature>
<dbReference type="InterPro" id="IPR036084">
    <property type="entry name" value="Ser_inhib-like_sf"/>
</dbReference>
<dbReference type="EnsemblMetazoa" id="AMEM001269-RA">
    <property type="protein sequence ID" value="AMEM001269-PA"/>
    <property type="gene ID" value="AMEM001269"/>
</dbReference>
<dbReference type="InterPro" id="IPR002919">
    <property type="entry name" value="TIL_dom"/>
</dbReference>
<name>A0A182UP74_ANOME</name>
<proteinExistence type="predicted"/>
<dbReference type="PANTHER" id="PTHR23259">
    <property type="entry name" value="RIDDLE"/>
    <property type="match status" value="1"/>
</dbReference>
<dbReference type="SUPFAM" id="SSF57567">
    <property type="entry name" value="Serine protease inhibitors"/>
    <property type="match status" value="1"/>
</dbReference>
<feature type="chain" id="PRO_5008138414" description="TIL domain-containing protein" evidence="3">
    <location>
        <begin position="23"/>
        <end position="99"/>
    </location>
</feature>
<dbReference type="VEuPathDB" id="VectorBase:AMEM001269"/>
<organism evidence="5 6">
    <name type="scientific">Anopheles merus</name>
    <name type="common">Mosquito</name>
    <dbReference type="NCBI Taxonomy" id="30066"/>
    <lineage>
        <taxon>Eukaryota</taxon>
        <taxon>Metazoa</taxon>
        <taxon>Ecdysozoa</taxon>
        <taxon>Arthropoda</taxon>
        <taxon>Hexapoda</taxon>
        <taxon>Insecta</taxon>
        <taxon>Pterygota</taxon>
        <taxon>Neoptera</taxon>
        <taxon>Endopterygota</taxon>
        <taxon>Diptera</taxon>
        <taxon>Nematocera</taxon>
        <taxon>Culicoidea</taxon>
        <taxon>Culicidae</taxon>
        <taxon>Anophelinae</taxon>
        <taxon>Anopheles</taxon>
    </lineage>
</organism>
<evidence type="ECO:0000256" key="3">
    <source>
        <dbReference type="SAM" id="SignalP"/>
    </source>
</evidence>
<dbReference type="InterPro" id="IPR051368">
    <property type="entry name" value="SerProtInhib-TIL_Domain"/>
</dbReference>
<dbReference type="Gene3D" id="2.10.25.10">
    <property type="entry name" value="Laminin"/>
    <property type="match status" value="1"/>
</dbReference>
<keyword evidence="3" id="KW-0732">Signal</keyword>
<protein>
    <recommendedName>
        <fullName evidence="4">TIL domain-containing protein</fullName>
    </recommendedName>
</protein>
<dbReference type="KEGG" id="amer:121591804"/>
<feature type="domain" description="TIL" evidence="4">
    <location>
        <begin position="28"/>
        <end position="80"/>
    </location>
</feature>
<dbReference type="PANTHER" id="PTHR23259:SF69">
    <property type="entry name" value="GEO11767P1-RELATED"/>
    <property type="match status" value="1"/>
</dbReference>
<dbReference type="GeneID" id="121591804"/>
<reference evidence="5" key="1">
    <citation type="submission" date="2020-05" db="UniProtKB">
        <authorList>
            <consortium name="EnsemblMetazoa"/>
        </authorList>
    </citation>
    <scope>IDENTIFICATION</scope>
    <source>
        <strain evidence="5">MAF</strain>
    </source>
</reference>
<keyword evidence="6" id="KW-1185">Reference proteome</keyword>
<evidence type="ECO:0000259" key="4">
    <source>
        <dbReference type="Pfam" id="PF01826"/>
    </source>
</evidence>
<dbReference type="Pfam" id="PF01826">
    <property type="entry name" value="TIL"/>
    <property type="match status" value="1"/>
</dbReference>
<dbReference type="VEuPathDB" id="VectorBase:AMEM21_016021"/>
<dbReference type="CDD" id="cd19941">
    <property type="entry name" value="TIL"/>
    <property type="match status" value="1"/>
</dbReference>
<keyword evidence="2" id="KW-1015">Disulfide bond</keyword>
<evidence type="ECO:0000313" key="6">
    <source>
        <dbReference type="Proteomes" id="UP000075903"/>
    </source>
</evidence>
<evidence type="ECO:0000256" key="1">
    <source>
        <dbReference type="ARBA" id="ARBA00022690"/>
    </source>
</evidence>
<dbReference type="Proteomes" id="UP000075903">
    <property type="component" value="Unassembled WGS sequence"/>
</dbReference>
<sequence length="99" mass="11084">MKYVRCISLIVFVALMVTFVHSEDCTVENEEYYSCASPCRRNCTNLAQMLSCTGVCVSGCFCRPGYFRREDNACVKPWLCSNNSLQNKLTAGNGLDVPH</sequence>